<evidence type="ECO:0000256" key="2">
    <source>
        <dbReference type="ARBA" id="ARBA00008392"/>
    </source>
</evidence>
<feature type="region of interest" description="Disordered" evidence="5">
    <location>
        <begin position="188"/>
        <end position="211"/>
    </location>
</feature>
<dbReference type="NCBIfam" id="TIGR01822">
    <property type="entry name" value="2am3keto_CoA"/>
    <property type="match status" value="1"/>
</dbReference>
<dbReference type="SUPFAM" id="SSF56784">
    <property type="entry name" value="HAD-like"/>
    <property type="match status" value="1"/>
</dbReference>
<evidence type="ECO:0000256" key="1">
    <source>
        <dbReference type="ARBA" id="ARBA00001933"/>
    </source>
</evidence>
<dbReference type="EMBL" id="JALJOT010000003">
    <property type="protein sequence ID" value="KAK9916247.1"/>
    <property type="molecule type" value="Genomic_DNA"/>
</dbReference>
<dbReference type="InterPro" id="IPR015421">
    <property type="entry name" value="PyrdxlP-dep_Trfase_major"/>
</dbReference>
<comment type="cofactor">
    <cofactor evidence="1">
        <name>pyridoxal 5'-phosphate</name>
        <dbReference type="ChEBI" id="CHEBI:597326"/>
    </cofactor>
</comment>
<dbReference type="InterPro" id="IPR036412">
    <property type="entry name" value="HAD-like_sf"/>
</dbReference>
<dbReference type="SMART" id="SM00775">
    <property type="entry name" value="LNS2"/>
    <property type="match status" value="1"/>
</dbReference>
<dbReference type="Pfam" id="PF24694">
    <property type="entry name" value="LNS2_PITM1-3"/>
    <property type="match status" value="1"/>
</dbReference>
<dbReference type="CDD" id="cd06454">
    <property type="entry name" value="KBL_like"/>
    <property type="match status" value="1"/>
</dbReference>
<evidence type="ECO:0000313" key="7">
    <source>
        <dbReference type="EMBL" id="KAK9916247.1"/>
    </source>
</evidence>
<feature type="domain" description="LNS2/PITP" evidence="6">
    <location>
        <begin position="419"/>
        <end position="577"/>
    </location>
</feature>
<dbReference type="InterPro" id="IPR050087">
    <property type="entry name" value="AON_synthase_class-II"/>
</dbReference>
<evidence type="ECO:0000256" key="5">
    <source>
        <dbReference type="SAM" id="MobiDB-lite"/>
    </source>
</evidence>
<reference evidence="7 8" key="1">
    <citation type="journal article" date="2024" name="Nat. Commun.">
        <title>Phylogenomics reveals the evolutionary origins of lichenization in chlorophyte algae.</title>
        <authorList>
            <person name="Puginier C."/>
            <person name="Libourel C."/>
            <person name="Otte J."/>
            <person name="Skaloud P."/>
            <person name="Haon M."/>
            <person name="Grisel S."/>
            <person name="Petersen M."/>
            <person name="Berrin J.G."/>
            <person name="Delaux P.M."/>
            <person name="Dal Grande F."/>
            <person name="Keller J."/>
        </authorList>
    </citation>
    <scope>NUCLEOTIDE SEQUENCE [LARGE SCALE GENOMIC DNA]</scope>
    <source>
        <strain evidence="7 8">SAG 216-7</strain>
    </source>
</reference>
<proteinExistence type="inferred from homology"/>
<dbReference type="Gene3D" id="3.40.640.10">
    <property type="entry name" value="Type I PLP-dependent aspartate aminotransferase-like (Major domain)"/>
    <property type="match status" value="1"/>
</dbReference>
<evidence type="ECO:0000313" key="8">
    <source>
        <dbReference type="Proteomes" id="UP001491310"/>
    </source>
</evidence>
<dbReference type="Gene3D" id="3.40.50.1000">
    <property type="entry name" value="HAD superfamily/HAD-like"/>
    <property type="match status" value="1"/>
</dbReference>
<keyword evidence="4" id="KW-0012">Acyltransferase</keyword>
<dbReference type="NCBIfam" id="NF005394">
    <property type="entry name" value="PRK06939.1"/>
    <property type="match status" value="1"/>
</dbReference>
<comment type="similarity">
    <text evidence="2">Belongs to the class-II pyridoxal-phosphate-dependent aminotransferase family.</text>
</comment>
<dbReference type="Proteomes" id="UP001491310">
    <property type="component" value="Unassembled WGS sequence"/>
</dbReference>
<dbReference type="InterPro" id="IPR023214">
    <property type="entry name" value="HAD_sf"/>
</dbReference>
<dbReference type="InterPro" id="IPR015422">
    <property type="entry name" value="PyrdxlP-dep_Trfase_small"/>
</dbReference>
<feature type="compositionally biased region" description="Low complexity" evidence="5">
    <location>
        <begin position="632"/>
        <end position="641"/>
    </location>
</feature>
<dbReference type="HAMAP" id="MF_00985">
    <property type="entry name" value="2am3keto_CoA_ligase"/>
    <property type="match status" value="1"/>
</dbReference>
<dbReference type="PANTHER" id="PTHR13693">
    <property type="entry name" value="CLASS II AMINOTRANSFERASE/8-AMINO-7-OXONONANOATE SYNTHASE"/>
    <property type="match status" value="1"/>
</dbReference>
<keyword evidence="3" id="KW-0808">Transferase</keyword>
<evidence type="ECO:0000256" key="3">
    <source>
        <dbReference type="ARBA" id="ARBA00022679"/>
    </source>
</evidence>
<name>A0ABR2YX71_9CHLO</name>
<sequence length="1085" mass="118800">MGIEVRYSSSTPFIGKLTLKFLEVTNTKHAEHTYVKVRCEGDRGRPIYATAKKEGEEDAAVFEDAVYIFIILHSDANFLIKVRDTKENRFYGQVKVPIKDVNLGTHLCAFSLLAPRDSTMTVATIKASVTYEYLRGTKDEGSYLGPSRVLINKRRMRDFKEAGPKSAFEYISQQNHWMLSHDNVWNPLSSAPEEDHSGNDDDDEIIPRGPSSMSFLQTQSGNYHGLGKQAQYRRAVSSAKREDGNSAINAMTESTLLDALATKEDERGDVRELKGELLALMLAMHERIQSLEILQEQQNSAIQDLMKGLAASTGQEGVPEADRQPFISGTFEYGVGRPAAKRKVYLFANKAQDQEALTAATVQFMGVFKTDKRGKLNSVPVPLKLAHTPGHYSIVGLLPEDHTFSKGSLFILAPGTKCVIFDLDGTITVGDYEVVTVFALDSMAAGTSAANALSHKYDVKARMAALHAVRAWAAKGYQPIYLSGRQGSYYNLTLEWLIRHNYPPGPIHLTRTHMPTLPVYYSVGNFKVAYMESLKAKGLDLFAAYGNTGTDARAYAAAGIPKERTFMVGPHGGKWGTVKVDNFTDHIPDIFKFPDADMPIPYTELLITATPGYKKVAKGEKKGRPSKNFRESLSTLSTSTTDTVEDPDVTLSVSDTADVEEDDNDDSEADEVTSGPPTGANGAIPPAVEEDTLKHILGNELSAIKAAGTFKQEFEITTPQGPSISVDGIECEVVNFCSNNYLGLSNHPRLVDAAHKALDSHGFGLSSVRFICGTQDLHKQLERKITEFHGTADTILYPSCFDANAGLFESILTAEDAVLSDKLNHASIIDGIRLCKARRYRYEHLDMEDLEGKLKEASDARMRLIATDGVFSMDGHIAPLADICALAKKHDALVFVDDCHATGFLGRTGRGTDEHCGVAGQVDIINSTLGKAMGGATGGYTTGRKEVVDMLRQRARPYLFSNTLAPPVAAASIAAFDMVQESTGLRDRLQENTDYFRTAMTQAGFDIKKGTHPIVPIMLFDAALAGEMAQKLLQRGVYLTAFSYPVVPRGQARIRVQLSAAHTREHLDKAISSFKEVGKELGVIV</sequence>
<feature type="compositionally biased region" description="Acidic residues" evidence="5">
    <location>
        <begin position="657"/>
        <end position="671"/>
    </location>
</feature>
<feature type="region of interest" description="Disordered" evidence="5">
    <location>
        <begin position="616"/>
        <end position="686"/>
    </location>
</feature>
<dbReference type="SUPFAM" id="SSF53383">
    <property type="entry name" value="PLP-dependent transferases"/>
    <property type="match status" value="1"/>
</dbReference>
<keyword evidence="8" id="KW-1185">Reference proteome</keyword>
<dbReference type="Pfam" id="PF00155">
    <property type="entry name" value="Aminotran_1_2"/>
    <property type="match status" value="1"/>
</dbReference>
<dbReference type="Gene3D" id="3.90.1150.10">
    <property type="entry name" value="Aspartate Aminotransferase, domain 1"/>
    <property type="match status" value="1"/>
</dbReference>
<dbReference type="InterPro" id="IPR031315">
    <property type="entry name" value="LNS2/PITP"/>
</dbReference>
<dbReference type="InterPro" id="IPR015424">
    <property type="entry name" value="PyrdxlP-dep_Trfase"/>
</dbReference>
<evidence type="ECO:0000256" key="4">
    <source>
        <dbReference type="ARBA" id="ARBA00023315"/>
    </source>
</evidence>
<dbReference type="PANTHER" id="PTHR13693:SF102">
    <property type="entry name" value="2-AMINO-3-KETOBUTYRATE COENZYME A LIGASE, MITOCHONDRIAL"/>
    <property type="match status" value="1"/>
</dbReference>
<dbReference type="InterPro" id="IPR011282">
    <property type="entry name" value="2am3keto_CoA_ligase"/>
</dbReference>
<gene>
    <name evidence="7" type="ORF">WJX75_000451</name>
</gene>
<comment type="caution">
    <text evidence="7">The sequence shown here is derived from an EMBL/GenBank/DDBJ whole genome shotgun (WGS) entry which is preliminary data.</text>
</comment>
<dbReference type="InterPro" id="IPR004839">
    <property type="entry name" value="Aminotransferase_I/II_large"/>
</dbReference>
<protein>
    <recommendedName>
        <fullName evidence="6">LNS2/PITP domain-containing protein</fullName>
    </recommendedName>
</protein>
<accession>A0ABR2YX71</accession>
<organism evidence="7 8">
    <name type="scientific">Coccomyxa subellipsoidea</name>
    <dbReference type="NCBI Taxonomy" id="248742"/>
    <lineage>
        <taxon>Eukaryota</taxon>
        <taxon>Viridiplantae</taxon>
        <taxon>Chlorophyta</taxon>
        <taxon>core chlorophytes</taxon>
        <taxon>Trebouxiophyceae</taxon>
        <taxon>Trebouxiophyceae incertae sedis</taxon>
        <taxon>Coccomyxaceae</taxon>
        <taxon>Coccomyxa</taxon>
    </lineage>
</organism>
<evidence type="ECO:0000259" key="6">
    <source>
        <dbReference type="SMART" id="SM00775"/>
    </source>
</evidence>